<comment type="caution">
    <text evidence="2">The sequence shown here is derived from an EMBL/GenBank/DDBJ whole genome shotgun (WGS) entry which is preliminary data.</text>
</comment>
<protein>
    <submittedName>
        <fullName evidence="2">Uncharacterized protein</fullName>
    </submittedName>
</protein>
<dbReference type="EMBL" id="JASNQZ010000007">
    <property type="protein sequence ID" value="KAL0954668.1"/>
    <property type="molecule type" value="Genomic_DNA"/>
</dbReference>
<name>A0ABR3JH37_9AGAR</name>
<dbReference type="Proteomes" id="UP001556367">
    <property type="component" value="Unassembled WGS sequence"/>
</dbReference>
<reference evidence="3" key="1">
    <citation type="submission" date="2024-06" db="EMBL/GenBank/DDBJ databases">
        <title>Multi-omics analyses provide insights into the biosynthesis of the anticancer antibiotic pleurotin in Hohenbuehelia grisea.</title>
        <authorList>
            <person name="Weaver J.A."/>
            <person name="Alberti F."/>
        </authorList>
    </citation>
    <scope>NUCLEOTIDE SEQUENCE [LARGE SCALE GENOMIC DNA]</scope>
    <source>
        <strain evidence="3">T-177</strain>
    </source>
</reference>
<gene>
    <name evidence="2" type="ORF">HGRIS_003618</name>
</gene>
<keyword evidence="1" id="KW-0472">Membrane</keyword>
<sequence>MGLLPAAPLYPPCLSILSVRSLKDISAFTMPAVLSKPSILALSEASATVAESGGHHIEVVVVVVLIAGFTIIFLACRAVIAYQARRNDGIEVS</sequence>
<accession>A0ABR3JH37</accession>
<keyword evidence="1" id="KW-1133">Transmembrane helix</keyword>
<organism evidence="2 3">
    <name type="scientific">Hohenbuehelia grisea</name>
    <dbReference type="NCBI Taxonomy" id="104357"/>
    <lineage>
        <taxon>Eukaryota</taxon>
        <taxon>Fungi</taxon>
        <taxon>Dikarya</taxon>
        <taxon>Basidiomycota</taxon>
        <taxon>Agaricomycotina</taxon>
        <taxon>Agaricomycetes</taxon>
        <taxon>Agaricomycetidae</taxon>
        <taxon>Agaricales</taxon>
        <taxon>Pleurotineae</taxon>
        <taxon>Pleurotaceae</taxon>
        <taxon>Hohenbuehelia</taxon>
    </lineage>
</organism>
<evidence type="ECO:0000313" key="3">
    <source>
        <dbReference type="Proteomes" id="UP001556367"/>
    </source>
</evidence>
<evidence type="ECO:0000256" key="1">
    <source>
        <dbReference type="SAM" id="Phobius"/>
    </source>
</evidence>
<keyword evidence="1" id="KW-0812">Transmembrane</keyword>
<proteinExistence type="predicted"/>
<feature type="transmembrane region" description="Helical" evidence="1">
    <location>
        <begin position="59"/>
        <end position="80"/>
    </location>
</feature>
<evidence type="ECO:0000313" key="2">
    <source>
        <dbReference type="EMBL" id="KAL0954668.1"/>
    </source>
</evidence>
<keyword evidence="3" id="KW-1185">Reference proteome</keyword>